<feature type="binding site" evidence="12">
    <location>
        <begin position="376"/>
        <end position="378"/>
    </location>
    <ligand>
        <name>FAD</name>
        <dbReference type="ChEBI" id="CHEBI:57692"/>
    </ligand>
</feature>
<dbReference type="PANTHER" id="PTHR11455:SF9">
    <property type="entry name" value="CRYPTOCHROME CIRCADIAN CLOCK 5 ISOFORM X1"/>
    <property type="match status" value="1"/>
</dbReference>
<evidence type="ECO:0000256" key="11">
    <source>
        <dbReference type="ARBA" id="ARBA00083107"/>
    </source>
</evidence>
<evidence type="ECO:0000256" key="9">
    <source>
        <dbReference type="ARBA" id="ARBA00033999"/>
    </source>
</evidence>
<dbReference type="GO" id="GO:0003904">
    <property type="term" value="F:deoxyribodipyrimidine photo-lyase activity"/>
    <property type="evidence" value="ECO:0007669"/>
    <property type="project" value="UniProtKB-EC"/>
</dbReference>
<dbReference type="InterPro" id="IPR005101">
    <property type="entry name" value="Cryptochr/Photolyase_FAD-bd"/>
</dbReference>
<dbReference type="Gene3D" id="1.25.40.80">
    <property type="match status" value="1"/>
</dbReference>
<feature type="site" description="Electron transfer via tryptophanyl radical" evidence="13">
    <location>
        <position position="363"/>
    </location>
</feature>
<dbReference type="InterPro" id="IPR036155">
    <property type="entry name" value="Crypto/Photolyase_N_sf"/>
</dbReference>
<comment type="similarity">
    <text evidence="2">Belongs to the DNA photolyase class-1 family.</text>
</comment>
<dbReference type="PRINTS" id="PR00147">
    <property type="entry name" value="DNAPHOTLYASE"/>
</dbReference>
<dbReference type="InterPro" id="IPR036134">
    <property type="entry name" value="Crypto/Photolyase_FAD-like_sf"/>
</dbReference>
<dbReference type="Gene3D" id="1.10.579.10">
    <property type="entry name" value="DNA Cyclobutane Dipyrimidine Photolyase, subunit A, domain 3"/>
    <property type="match status" value="1"/>
</dbReference>
<dbReference type="SUPFAM" id="SSF48173">
    <property type="entry name" value="Cryptochrome/photolyase FAD-binding domain"/>
    <property type="match status" value="1"/>
</dbReference>
<dbReference type="InterPro" id="IPR002081">
    <property type="entry name" value="Cryptochrome/DNA_photolyase_1"/>
</dbReference>
<comment type="cofactor">
    <cofactor evidence="12">
        <name>FAD</name>
        <dbReference type="ChEBI" id="CHEBI:57692"/>
    </cofactor>
    <text evidence="12">Binds 1 FAD per subunit.</text>
</comment>
<feature type="site" description="Electron transfer via tryptophanyl radical" evidence="13">
    <location>
        <position position="310"/>
    </location>
</feature>
<dbReference type="InterPro" id="IPR014729">
    <property type="entry name" value="Rossmann-like_a/b/a_fold"/>
</dbReference>
<evidence type="ECO:0000256" key="10">
    <source>
        <dbReference type="ARBA" id="ARBA00059220"/>
    </source>
</evidence>
<dbReference type="EC" id="4.1.99.3" evidence="3"/>
<keyword evidence="17" id="KW-1185">Reference proteome</keyword>
<evidence type="ECO:0000256" key="14">
    <source>
        <dbReference type="RuleBase" id="RU004182"/>
    </source>
</evidence>
<evidence type="ECO:0000259" key="15">
    <source>
        <dbReference type="PROSITE" id="PS51645"/>
    </source>
</evidence>
<comment type="caution">
    <text evidence="16">The sequence shown here is derived from an EMBL/GenBank/DDBJ whole genome shotgun (WGS) entry which is preliminary data.</text>
</comment>
<keyword evidence="7 14" id="KW-0157">Chromophore</keyword>
<evidence type="ECO:0000256" key="7">
    <source>
        <dbReference type="ARBA" id="ARBA00022991"/>
    </source>
</evidence>
<comment type="cofactor">
    <cofactor evidence="1">
        <name>(6R)-5,10-methylene-5,6,7,8-tetrahydrofolate</name>
        <dbReference type="ChEBI" id="CHEBI:15636"/>
    </cofactor>
</comment>
<organism evidence="16 17">
    <name type="scientific">Candidatus Rickettsiella isopodorum</name>
    <dbReference type="NCBI Taxonomy" id="1225476"/>
    <lineage>
        <taxon>Bacteria</taxon>
        <taxon>Pseudomonadati</taxon>
        <taxon>Pseudomonadota</taxon>
        <taxon>Gammaproteobacteria</taxon>
        <taxon>Legionellales</taxon>
        <taxon>Coxiellaceae</taxon>
        <taxon>Rickettsiella</taxon>
    </lineage>
</organism>
<dbReference type="InterPro" id="IPR006050">
    <property type="entry name" value="DNA_photolyase_N"/>
</dbReference>
<dbReference type="Pfam" id="PF03441">
    <property type="entry name" value="FAD_binding_7"/>
    <property type="match status" value="1"/>
</dbReference>
<feature type="binding site" evidence="12">
    <location>
        <begin position="236"/>
        <end position="240"/>
    </location>
    <ligand>
        <name>FAD</name>
        <dbReference type="ChEBI" id="CHEBI:57692"/>
    </ligand>
</feature>
<dbReference type="SUPFAM" id="SSF52425">
    <property type="entry name" value="Cryptochrome/photolyase, N-terminal domain"/>
    <property type="match status" value="1"/>
</dbReference>
<comment type="catalytic activity">
    <reaction evidence="9">
        <text>cyclobutadipyrimidine (in DNA) = 2 pyrimidine residues (in DNA).</text>
        <dbReference type="EC" id="4.1.99.3"/>
    </reaction>
</comment>
<accession>A0A1J8PGC8</accession>
<comment type="function">
    <text evidence="10">Involved in repair of UV radiation-induced DNA damage. Catalyzes the light-dependent monomerization (300-600 nm) of cyclobutyl pyrimidine dimers (in cis-syn configuration), which are formed between adjacent bases on the same DNA strand upon exposure to ultraviolet radiation.</text>
</comment>
<evidence type="ECO:0000256" key="6">
    <source>
        <dbReference type="ARBA" id="ARBA00022827"/>
    </source>
</evidence>
<dbReference type="RefSeq" id="WP_071661817.1">
    <property type="nucleotide sequence ID" value="NZ_LUKY01000023.1"/>
</dbReference>
<feature type="binding site" evidence="12">
    <location>
        <begin position="278"/>
        <end position="285"/>
    </location>
    <ligand>
        <name>FAD</name>
        <dbReference type="ChEBI" id="CHEBI:57692"/>
    </ligand>
</feature>
<dbReference type="Gene3D" id="3.40.50.620">
    <property type="entry name" value="HUPs"/>
    <property type="match status" value="1"/>
</dbReference>
<evidence type="ECO:0000256" key="1">
    <source>
        <dbReference type="ARBA" id="ARBA00001932"/>
    </source>
</evidence>
<dbReference type="AlphaFoldDB" id="A0A1J8PGC8"/>
<evidence type="ECO:0000256" key="4">
    <source>
        <dbReference type="ARBA" id="ARBA00014046"/>
    </source>
</evidence>
<dbReference type="NCBIfam" id="NF007955">
    <property type="entry name" value="PRK10674.1"/>
    <property type="match status" value="1"/>
</dbReference>
<feature type="site" description="Electron transfer via tryptophanyl radical" evidence="13">
    <location>
        <position position="386"/>
    </location>
</feature>
<keyword evidence="5 12" id="KW-0285">Flavoprotein</keyword>
<name>A0A1J8PGC8_9COXI</name>
<dbReference type="STRING" id="1225476.A1D18_00215"/>
<dbReference type="PANTHER" id="PTHR11455">
    <property type="entry name" value="CRYPTOCHROME"/>
    <property type="match status" value="1"/>
</dbReference>
<evidence type="ECO:0000313" key="16">
    <source>
        <dbReference type="EMBL" id="OIZ96423.1"/>
    </source>
</evidence>
<gene>
    <name evidence="16" type="ORF">A1D18_00215</name>
</gene>
<dbReference type="EMBL" id="LUKY01000023">
    <property type="protein sequence ID" value="OIZ96423.1"/>
    <property type="molecule type" value="Genomic_DNA"/>
</dbReference>
<keyword evidence="6 12" id="KW-0274">FAD</keyword>
<proteinExistence type="inferred from homology"/>
<feature type="domain" description="Photolyase/cryptochrome alpha/beta" evidence="15">
    <location>
        <begin position="1"/>
        <end position="135"/>
    </location>
</feature>
<dbReference type="GO" id="GO:0000719">
    <property type="term" value="P:photoreactive repair"/>
    <property type="evidence" value="ECO:0007669"/>
    <property type="project" value="UniProtKB-ARBA"/>
</dbReference>
<protein>
    <recommendedName>
        <fullName evidence="4">Deoxyribodipyrimidine photo-lyase</fullName>
        <ecNumber evidence="3">4.1.99.3</ecNumber>
    </recommendedName>
    <alternativeName>
        <fullName evidence="8">DNA photolyase</fullName>
    </alternativeName>
    <alternativeName>
        <fullName evidence="11">Photoreactivating enzyme</fullName>
    </alternativeName>
</protein>
<evidence type="ECO:0000256" key="12">
    <source>
        <dbReference type="PIRSR" id="PIRSR602081-1"/>
    </source>
</evidence>
<dbReference type="PROSITE" id="PS00394">
    <property type="entry name" value="DNA_PHOTOLYASES_1_1"/>
    <property type="match status" value="1"/>
</dbReference>
<feature type="binding site" evidence="12">
    <location>
        <position position="224"/>
    </location>
    <ligand>
        <name>FAD</name>
        <dbReference type="ChEBI" id="CHEBI:57692"/>
    </ligand>
</feature>
<dbReference type="OrthoDB" id="9772484at2"/>
<dbReference type="GO" id="GO:0009416">
    <property type="term" value="P:response to light stimulus"/>
    <property type="evidence" value="ECO:0007669"/>
    <property type="project" value="TreeGrafter"/>
</dbReference>
<evidence type="ECO:0000256" key="8">
    <source>
        <dbReference type="ARBA" id="ARBA00031671"/>
    </source>
</evidence>
<dbReference type="PROSITE" id="PS51645">
    <property type="entry name" value="PHR_CRY_ALPHA_BETA"/>
    <property type="match status" value="1"/>
</dbReference>
<dbReference type="FunFam" id="1.10.579.10:FF:000003">
    <property type="entry name" value="Deoxyribodipyrimidine photo-lyase"/>
    <property type="match status" value="1"/>
</dbReference>
<comment type="similarity">
    <text evidence="14">Belongs to the DNA photolyase family.</text>
</comment>
<evidence type="ECO:0000256" key="3">
    <source>
        <dbReference type="ARBA" id="ARBA00013149"/>
    </source>
</evidence>
<evidence type="ECO:0000256" key="5">
    <source>
        <dbReference type="ARBA" id="ARBA00022630"/>
    </source>
</evidence>
<evidence type="ECO:0000313" key="17">
    <source>
        <dbReference type="Proteomes" id="UP000183924"/>
    </source>
</evidence>
<evidence type="ECO:0000256" key="2">
    <source>
        <dbReference type="ARBA" id="ARBA00005862"/>
    </source>
</evidence>
<reference evidence="16 17" key="1">
    <citation type="submission" date="2016-03" db="EMBL/GenBank/DDBJ databases">
        <title>Comparative genomics of Rickettsiella.</title>
        <authorList>
            <person name="Chandler C."/>
            <person name="Wang Y."/>
        </authorList>
    </citation>
    <scope>NUCLEOTIDE SEQUENCE [LARGE SCALE GENOMIC DNA]</scope>
    <source>
        <strain evidence="16 17">RCFS May 2013</strain>
    </source>
</reference>
<dbReference type="Pfam" id="PF00875">
    <property type="entry name" value="DNA_photolyase"/>
    <property type="match status" value="1"/>
</dbReference>
<dbReference type="GO" id="GO:0071949">
    <property type="term" value="F:FAD binding"/>
    <property type="evidence" value="ECO:0007669"/>
    <property type="project" value="TreeGrafter"/>
</dbReference>
<evidence type="ECO:0000256" key="13">
    <source>
        <dbReference type="PIRSR" id="PIRSR602081-2"/>
    </source>
</evidence>
<sequence>MKGLVWFREDLRLHDNTALYHAAQQCPEGIIGIYIIDVSFWQKHHMAVCRVQFILTGLLVLSQSLQLRGIPLLIKQVKKTADIAQALYQYAKKYKLDTLFFNKQYEIDEKKRDQAVCNYLGRYGIKCNAYDDQAILPPGIVQTKQGKTFSVFTPFKRAYLQLLLNNQNIIPHYSLPKLQPTLGIRSSKVPLKLIGFSSTIIWPSGEKEAQRRLKQFIANGLFNYHKTRDFPALGGTSLLSPYLSAGMISPRQCLLDALMANQGEYNSGNKGAITWINELIWRDFYKHLLATVPRLSMHQPYRLETEKLKWRYNAKQLVAWQQGNTGYPMVDAGMRQLKQIGWMHNRLRMIVAMFLTKNLFFDWRIGEDFFIRHLIDGDLAANNGGWQWSASTGTDAAPYFRIFNPLRQSERFDPQGDFIRQYCPELRSFDARSIHDPYQRAPALALHSGYPKPIIDFKTSRIATIKAFKML</sequence>
<dbReference type="Proteomes" id="UP000183924">
    <property type="component" value="Unassembled WGS sequence"/>
</dbReference>
<dbReference type="InterPro" id="IPR018394">
    <property type="entry name" value="DNA_photolyase_1_CS_C"/>
</dbReference>
<dbReference type="GO" id="GO:0003677">
    <property type="term" value="F:DNA binding"/>
    <property type="evidence" value="ECO:0007669"/>
    <property type="project" value="TreeGrafter"/>
</dbReference>
<feature type="binding site" evidence="12">
    <location>
        <position position="275"/>
    </location>
    <ligand>
        <name>FAD</name>
        <dbReference type="ChEBI" id="CHEBI:57692"/>
    </ligand>
</feature>